<feature type="compositionally biased region" description="Low complexity" evidence="1">
    <location>
        <begin position="300"/>
        <end position="309"/>
    </location>
</feature>
<feature type="compositionally biased region" description="Polar residues" evidence="1">
    <location>
        <begin position="246"/>
        <end position="263"/>
    </location>
</feature>
<evidence type="ECO:0000259" key="2">
    <source>
        <dbReference type="PROSITE" id="PS50066"/>
    </source>
</evidence>
<dbReference type="OrthoDB" id="1898716at2759"/>
<dbReference type="GO" id="GO:0000981">
    <property type="term" value="F:DNA-binding transcription factor activity, RNA polymerase II-specific"/>
    <property type="evidence" value="ECO:0007669"/>
    <property type="project" value="TreeGrafter"/>
</dbReference>
<dbReference type="GO" id="GO:0000978">
    <property type="term" value="F:RNA polymerase II cis-regulatory region sequence-specific DNA binding"/>
    <property type="evidence" value="ECO:0007669"/>
    <property type="project" value="TreeGrafter"/>
</dbReference>
<feature type="compositionally biased region" description="Basic and acidic residues" evidence="1">
    <location>
        <begin position="218"/>
        <end position="227"/>
    </location>
</feature>
<accession>A0A8J5QPI5</accession>
<dbReference type="PANTHER" id="PTHR11945">
    <property type="entry name" value="MADS BOX PROTEIN"/>
    <property type="match status" value="1"/>
</dbReference>
<sequence>MGRRKIEIEPLTDERNRTVTFVKRKAGLFKKAHELAVLCQVDLAVIIVGNNNKIFEFSTVDTADLIKNYQKIIKSNKRPHESKSHENYSSYKKKKFLREPLTKKSGAVVGLPMSNIEEEDEEDEDESDYEGPELKRQKVVPQVRLRNPRSSSQDHLSITNMPTFNNPHNFSMDDKNKKKNSVSIKRDEGSSQRPVLRVQIPSDSKGNTAKKQTNGNNTDDRSADDTGRTMTADDQTTSRDDQRTSKNGQSGNIPTDNEPTTRNGAPGAVTPKFAGYSSFRSPESKKPTLPLPIHTKSQTSSPASASGPGLPNVANASSYYASLHASSPTTSAYISNILPTPVFNPPQQQQSQQQGPQQPPPIQTNQPDSAAARFRAPPATGISVGQLNMGEQTPISGLPSRYVNDMFPFPSPSNFLAPQDWPSGTTPTTHMPQYFMMPLTTTSTSFPKLRNDGNVSPVTYNPHPPSSQGGSGSGRQHEDGGTNPTTADSAVESKANK</sequence>
<feature type="compositionally biased region" description="Low complexity" evidence="1">
    <location>
        <begin position="345"/>
        <end position="356"/>
    </location>
</feature>
<feature type="domain" description="MADS-box" evidence="2">
    <location>
        <begin position="1"/>
        <end position="61"/>
    </location>
</feature>
<gene>
    <name evidence="3" type="ORF">J8A68_001315</name>
</gene>
<evidence type="ECO:0000256" key="1">
    <source>
        <dbReference type="SAM" id="MobiDB-lite"/>
    </source>
</evidence>
<feature type="region of interest" description="Disordered" evidence="1">
    <location>
        <begin position="336"/>
        <end position="371"/>
    </location>
</feature>
<dbReference type="GO" id="GO:0046983">
    <property type="term" value="F:protein dimerization activity"/>
    <property type="evidence" value="ECO:0007669"/>
    <property type="project" value="InterPro"/>
</dbReference>
<name>A0A8J5QPI5_9ASCO</name>
<comment type="caution">
    <text evidence="3">The sequence shown here is derived from an EMBL/GenBank/DDBJ whole genome shotgun (WGS) entry which is preliminary data.</text>
</comment>
<dbReference type="Pfam" id="PF00319">
    <property type="entry name" value="SRF-TF"/>
    <property type="match status" value="1"/>
</dbReference>
<dbReference type="InterPro" id="IPR002100">
    <property type="entry name" value="TF_MADSbox"/>
</dbReference>
<feature type="compositionally biased region" description="Acidic residues" evidence="1">
    <location>
        <begin position="116"/>
        <end position="131"/>
    </location>
</feature>
<dbReference type="AlphaFoldDB" id="A0A8J5QPI5"/>
<feature type="region of interest" description="Disordered" evidence="1">
    <location>
        <begin position="108"/>
        <end position="309"/>
    </location>
</feature>
<dbReference type="EMBL" id="JAGSYN010000051">
    <property type="protein sequence ID" value="KAG7665259.1"/>
    <property type="molecule type" value="Genomic_DNA"/>
</dbReference>
<dbReference type="PROSITE" id="PS00350">
    <property type="entry name" value="MADS_BOX_1"/>
    <property type="match status" value="1"/>
</dbReference>
<dbReference type="RefSeq" id="XP_049265491.1">
    <property type="nucleotide sequence ID" value="XM_049404956.1"/>
</dbReference>
<dbReference type="PANTHER" id="PTHR11945:SF534">
    <property type="entry name" value="MYOCYTE-SPECIFIC ENHANCER FACTOR 2"/>
    <property type="match status" value="1"/>
</dbReference>
<feature type="compositionally biased region" description="Polar residues" evidence="1">
    <location>
        <begin position="148"/>
        <end position="169"/>
    </location>
</feature>
<dbReference type="PROSITE" id="PS50066">
    <property type="entry name" value="MADS_BOX_2"/>
    <property type="match status" value="1"/>
</dbReference>
<feature type="compositionally biased region" description="Polar residues" evidence="1">
    <location>
        <begin position="201"/>
        <end position="217"/>
    </location>
</feature>
<proteinExistence type="predicted"/>
<evidence type="ECO:0000313" key="4">
    <source>
        <dbReference type="Proteomes" id="UP000694255"/>
    </source>
</evidence>
<feature type="region of interest" description="Disordered" evidence="1">
    <location>
        <begin position="445"/>
        <end position="497"/>
    </location>
</feature>
<dbReference type="GeneID" id="73468116"/>
<keyword evidence="4" id="KW-1185">Reference proteome</keyword>
<dbReference type="Proteomes" id="UP000694255">
    <property type="component" value="Unassembled WGS sequence"/>
</dbReference>
<dbReference type="SMART" id="SM00432">
    <property type="entry name" value="MADS"/>
    <property type="match status" value="1"/>
</dbReference>
<organism evidence="3 4">
    <name type="scientific">[Candida] subhashii</name>
    <dbReference type="NCBI Taxonomy" id="561895"/>
    <lineage>
        <taxon>Eukaryota</taxon>
        <taxon>Fungi</taxon>
        <taxon>Dikarya</taxon>
        <taxon>Ascomycota</taxon>
        <taxon>Saccharomycotina</taxon>
        <taxon>Pichiomycetes</taxon>
        <taxon>Debaryomycetaceae</taxon>
        <taxon>Spathaspora</taxon>
    </lineage>
</organism>
<reference evidence="3 4" key="1">
    <citation type="journal article" date="2021" name="DNA Res.">
        <title>Genome analysis of Candida subhashii reveals its hybrid nature and dual mitochondrial genome conformations.</title>
        <authorList>
            <person name="Mixao V."/>
            <person name="Hegedusova E."/>
            <person name="Saus E."/>
            <person name="Pryszcz L.P."/>
            <person name="Cillingova A."/>
            <person name="Nosek J."/>
            <person name="Gabaldon T."/>
        </authorList>
    </citation>
    <scope>NUCLEOTIDE SEQUENCE [LARGE SCALE GENOMIC DNA]</scope>
    <source>
        <strain evidence="3 4">CBS 10753</strain>
    </source>
</reference>
<protein>
    <submittedName>
        <fullName evidence="3">RLM1</fullName>
    </submittedName>
</protein>
<evidence type="ECO:0000313" key="3">
    <source>
        <dbReference type="EMBL" id="KAG7665259.1"/>
    </source>
</evidence>
<dbReference type="GO" id="GO:0005634">
    <property type="term" value="C:nucleus"/>
    <property type="evidence" value="ECO:0007669"/>
    <property type="project" value="UniProtKB-ARBA"/>
</dbReference>
<dbReference type="GO" id="GO:0045944">
    <property type="term" value="P:positive regulation of transcription by RNA polymerase II"/>
    <property type="evidence" value="ECO:0007669"/>
    <property type="project" value="TreeGrafter"/>
</dbReference>